<accession>A0ABR4DMQ6</accession>
<dbReference type="SUPFAM" id="SSF161084">
    <property type="entry name" value="MAPEG domain-like"/>
    <property type="match status" value="1"/>
</dbReference>
<sequence length="152" mass="16374">MASFLDLDSANWSYYSIPVAFFLCMVPHAYAIGLAGKNYDIANPRKTEELCAKDEKMSKVTLKRISRARAAAANGFETIALYATAITAGNAAGLSAGRMNRLALTYVLSRAVYNYVYVVLQDNARLAGVRPLVWGVGIAVIMSLFIGAAGKL</sequence>
<dbReference type="RefSeq" id="XP_070870272.1">
    <property type="nucleotide sequence ID" value="XM_071014615.1"/>
</dbReference>
<dbReference type="Proteomes" id="UP001600064">
    <property type="component" value="Unassembled WGS sequence"/>
</dbReference>
<evidence type="ECO:0000313" key="7">
    <source>
        <dbReference type="Proteomes" id="UP001600064"/>
    </source>
</evidence>
<evidence type="ECO:0000256" key="4">
    <source>
        <dbReference type="ARBA" id="ARBA00023136"/>
    </source>
</evidence>
<evidence type="ECO:0000256" key="5">
    <source>
        <dbReference type="SAM" id="Phobius"/>
    </source>
</evidence>
<comment type="subcellular location">
    <subcellularLocation>
        <location evidence="1">Membrane</location>
    </subcellularLocation>
</comment>
<keyword evidence="7" id="KW-1185">Reference proteome</keyword>
<evidence type="ECO:0008006" key="8">
    <source>
        <dbReference type="Google" id="ProtNLM"/>
    </source>
</evidence>
<keyword evidence="2 5" id="KW-0812">Transmembrane</keyword>
<dbReference type="InterPro" id="IPR001129">
    <property type="entry name" value="Membr-assoc_MAPEG"/>
</dbReference>
<dbReference type="Gene3D" id="1.20.120.550">
    <property type="entry name" value="Membrane associated eicosanoid/glutathione metabolism-like domain"/>
    <property type="match status" value="1"/>
</dbReference>
<name>A0ABR4DMQ6_9PEZI</name>
<evidence type="ECO:0000256" key="3">
    <source>
        <dbReference type="ARBA" id="ARBA00022989"/>
    </source>
</evidence>
<reference evidence="6 7" key="1">
    <citation type="journal article" date="2024" name="Commun. Biol.">
        <title>Comparative genomic analysis of thermophilic fungi reveals convergent evolutionary adaptations and gene losses.</title>
        <authorList>
            <person name="Steindorff A.S."/>
            <person name="Aguilar-Pontes M.V."/>
            <person name="Robinson A.J."/>
            <person name="Andreopoulos B."/>
            <person name="LaButti K."/>
            <person name="Kuo A."/>
            <person name="Mondo S."/>
            <person name="Riley R."/>
            <person name="Otillar R."/>
            <person name="Haridas S."/>
            <person name="Lipzen A."/>
            <person name="Grimwood J."/>
            <person name="Schmutz J."/>
            <person name="Clum A."/>
            <person name="Reid I.D."/>
            <person name="Moisan M.C."/>
            <person name="Butler G."/>
            <person name="Nguyen T.T.M."/>
            <person name="Dewar K."/>
            <person name="Conant G."/>
            <person name="Drula E."/>
            <person name="Henrissat B."/>
            <person name="Hansel C."/>
            <person name="Singer S."/>
            <person name="Hutchinson M.I."/>
            <person name="de Vries R.P."/>
            <person name="Natvig D.O."/>
            <person name="Powell A.J."/>
            <person name="Tsang A."/>
            <person name="Grigoriev I.V."/>
        </authorList>
    </citation>
    <scope>NUCLEOTIDE SEQUENCE [LARGE SCALE GENOMIC DNA]</scope>
    <source>
        <strain evidence="6 7">ATCC 22073</strain>
    </source>
</reference>
<dbReference type="InterPro" id="IPR023352">
    <property type="entry name" value="MAPEG-like_dom_sf"/>
</dbReference>
<dbReference type="PANTHER" id="PTHR35371:SF1">
    <property type="entry name" value="BLR7753 PROTEIN"/>
    <property type="match status" value="1"/>
</dbReference>
<dbReference type="EMBL" id="JAZGUE010000001">
    <property type="protein sequence ID" value="KAL2271548.1"/>
    <property type="molecule type" value="Genomic_DNA"/>
</dbReference>
<feature type="transmembrane region" description="Helical" evidence="5">
    <location>
        <begin position="102"/>
        <end position="120"/>
    </location>
</feature>
<evidence type="ECO:0000313" key="6">
    <source>
        <dbReference type="EMBL" id="KAL2271548.1"/>
    </source>
</evidence>
<dbReference type="PANTHER" id="PTHR35371">
    <property type="entry name" value="INNER MEMBRANE PROTEIN"/>
    <property type="match status" value="1"/>
</dbReference>
<keyword evidence="3 5" id="KW-1133">Transmembrane helix</keyword>
<feature type="transmembrane region" description="Helical" evidence="5">
    <location>
        <begin position="12"/>
        <end position="36"/>
    </location>
</feature>
<gene>
    <name evidence="6" type="ORF">VTJ83DRAFT_919</name>
</gene>
<keyword evidence="4 5" id="KW-0472">Membrane</keyword>
<protein>
    <recommendedName>
        <fullName evidence="8">MAPEG family protein</fullName>
    </recommendedName>
</protein>
<proteinExistence type="predicted"/>
<evidence type="ECO:0000256" key="2">
    <source>
        <dbReference type="ARBA" id="ARBA00022692"/>
    </source>
</evidence>
<comment type="caution">
    <text evidence="6">The sequence shown here is derived from an EMBL/GenBank/DDBJ whole genome shotgun (WGS) entry which is preliminary data.</text>
</comment>
<dbReference type="Pfam" id="PF01124">
    <property type="entry name" value="MAPEG"/>
    <property type="match status" value="1"/>
</dbReference>
<dbReference type="GeneID" id="98129259"/>
<feature type="transmembrane region" description="Helical" evidence="5">
    <location>
        <begin position="132"/>
        <end position="150"/>
    </location>
</feature>
<evidence type="ECO:0000256" key="1">
    <source>
        <dbReference type="ARBA" id="ARBA00004370"/>
    </source>
</evidence>
<organism evidence="6 7">
    <name type="scientific">Remersonia thermophila</name>
    <dbReference type="NCBI Taxonomy" id="72144"/>
    <lineage>
        <taxon>Eukaryota</taxon>
        <taxon>Fungi</taxon>
        <taxon>Dikarya</taxon>
        <taxon>Ascomycota</taxon>
        <taxon>Pezizomycotina</taxon>
        <taxon>Sordariomycetes</taxon>
        <taxon>Sordariomycetidae</taxon>
        <taxon>Sordariales</taxon>
        <taxon>Sordariales incertae sedis</taxon>
        <taxon>Remersonia</taxon>
    </lineage>
</organism>